<dbReference type="Proteomes" id="UP000515121">
    <property type="component" value="Unplaced"/>
</dbReference>
<keyword evidence="2" id="KW-1185">Reference proteome</keyword>
<organism evidence="2 3">
    <name type="scientific">Durio zibethinus</name>
    <name type="common">Durian</name>
    <dbReference type="NCBI Taxonomy" id="66656"/>
    <lineage>
        <taxon>Eukaryota</taxon>
        <taxon>Viridiplantae</taxon>
        <taxon>Streptophyta</taxon>
        <taxon>Embryophyta</taxon>
        <taxon>Tracheophyta</taxon>
        <taxon>Spermatophyta</taxon>
        <taxon>Magnoliopsida</taxon>
        <taxon>eudicotyledons</taxon>
        <taxon>Gunneridae</taxon>
        <taxon>Pentapetalae</taxon>
        <taxon>rosids</taxon>
        <taxon>malvids</taxon>
        <taxon>Malvales</taxon>
        <taxon>Malvaceae</taxon>
        <taxon>Helicteroideae</taxon>
        <taxon>Durio</taxon>
    </lineage>
</organism>
<sequence>MDPKDFISCLPDEILFRIITFLPFESAIQTTFLSTRWKDLWKKALVLNRTIEDAVAIILSYLDELHRPTNQWGFQFNFGHGRVLFAAIATNNTLHLDFSLGEQEFPMLFDWLLPLNLPSRHKWPFPYMRDEKINPPLSPDQQFKIKTLYLISVSRFSSRALTSLVSNLPFLESLTIAKCNGVQSLDIEDAARLQKLVVLDCQQLEYFCFGGSCLNSFRYRGRLVSFRFKLSCKCYCSDLRLPFLSDCAFHKGDAMLDFRQGPLTQWTWEVEKPHVYSPFYLGLMMDTSSYCGCANKFKCFNSIVKSINGVQSLTLCRWFFEKSICKNLPSSSGDIEICFKQLKDLWWIDCSMERENINALICFLNLCPNLERLYVTIDHKCYDLPCTEKFSGIVSGPDKLNDLKVVKLEGYSDEKKEIFLARRLVPLFRDSPLIISKSNGTCLRQLVKVRKLEKKGKYPYKFKVVENPHEICPDHVHMNL</sequence>
<dbReference type="KEGG" id="dzi:111309919"/>
<evidence type="ECO:0000313" key="3">
    <source>
        <dbReference type="RefSeq" id="XP_022764676.1"/>
    </source>
</evidence>
<evidence type="ECO:0000259" key="1">
    <source>
        <dbReference type="PROSITE" id="PS50181"/>
    </source>
</evidence>
<protein>
    <submittedName>
        <fullName evidence="3">F-box protein At2g39490-like</fullName>
    </submittedName>
</protein>
<dbReference type="GeneID" id="111309919"/>
<evidence type="ECO:0000313" key="2">
    <source>
        <dbReference type="Proteomes" id="UP000515121"/>
    </source>
</evidence>
<dbReference type="AlphaFoldDB" id="A0A6P6AIP0"/>
<feature type="domain" description="F-box" evidence="1">
    <location>
        <begin position="4"/>
        <end position="50"/>
    </location>
</feature>
<dbReference type="PROSITE" id="PS50181">
    <property type="entry name" value="FBOX"/>
    <property type="match status" value="1"/>
</dbReference>
<dbReference type="PANTHER" id="PTHR34223">
    <property type="entry name" value="OS11G0201299 PROTEIN"/>
    <property type="match status" value="1"/>
</dbReference>
<dbReference type="RefSeq" id="XP_022764676.1">
    <property type="nucleotide sequence ID" value="XM_022908941.1"/>
</dbReference>
<dbReference type="SUPFAM" id="SSF81383">
    <property type="entry name" value="F-box domain"/>
    <property type="match status" value="1"/>
</dbReference>
<dbReference type="InterPro" id="IPR036047">
    <property type="entry name" value="F-box-like_dom_sf"/>
</dbReference>
<accession>A0A6P6AIP0</accession>
<dbReference type="CDD" id="cd22160">
    <property type="entry name" value="F-box_AtFBL13-like"/>
    <property type="match status" value="1"/>
</dbReference>
<proteinExistence type="predicted"/>
<dbReference type="InterPro" id="IPR053197">
    <property type="entry name" value="F-box_SCFL_complex_component"/>
</dbReference>
<dbReference type="InterPro" id="IPR053781">
    <property type="entry name" value="F-box_AtFBL13-like"/>
</dbReference>
<dbReference type="InterPro" id="IPR001810">
    <property type="entry name" value="F-box_dom"/>
</dbReference>
<name>A0A6P6AIP0_DURZI</name>
<reference evidence="3" key="1">
    <citation type="submission" date="2025-08" db="UniProtKB">
        <authorList>
            <consortium name="RefSeq"/>
        </authorList>
    </citation>
    <scope>IDENTIFICATION</scope>
    <source>
        <tissue evidence="3">Fruit stalk</tissue>
    </source>
</reference>
<dbReference type="OrthoDB" id="976179at2759"/>
<dbReference type="PANTHER" id="PTHR34223:SF83">
    <property type="entry name" value="F-BOX DOMAIN-CONTAINING PROTEIN"/>
    <property type="match status" value="1"/>
</dbReference>
<gene>
    <name evidence="3" type="primary">LOC111309919</name>
</gene>
<dbReference type="Gene3D" id="1.20.1280.50">
    <property type="match status" value="1"/>
</dbReference>
<dbReference type="Pfam" id="PF00646">
    <property type="entry name" value="F-box"/>
    <property type="match status" value="1"/>
</dbReference>